<keyword evidence="2" id="KW-1185">Reference proteome</keyword>
<dbReference type="EMBL" id="BMAO01026079">
    <property type="protein sequence ID" value="GFR06894.1"/>
    <property type="molecule type" value="Genomic_DNA"/>
</dbReference>
<evidence type="ECO:0000313" key="2">
    <source>
        <dbReference type="Proteomes" id="UP000887116"/>
    </source>
</evidence>
<comment type="caution">
    <text evidence="1">The sequence shown here is derived from an EMBL/GenBank/DDBJ whole genome shotgun (WGS) entry which is preliminary data.</text>
</comment>
<accession>A0A8X6LH07</accession>
<gene>
    <name evidence="1" type="ORF">TNCT_8301</name>
</gene>
<sequence>MVPTSKKSSKKTVRSTLPAEGVVLNFRIGDDGCFHSINAAFDSGVKWWTYVSSRHNLKQKVIAILMVMHEMFQADRHALFLVCRGQLSRHPSC</sequence>
<name>A0A8X6LH07_TRICU</name>
<dbReference type="OrthoDB" id="10046251at2759"/>
<evidence type="ECO:0000313" key="1">
    <source>
        <dbReference type="EMBL" id="GFR06894.1"/>
    </source>
</evidence>
<proteinExistence type="predicted"/>
<dbReference type="Proteomes" id="UP000887116">
    <property type="component" value="Unassembled WGS sequence"/>
</dbReference>
<reference evidence="1" key="1">
    <citation type="submission" date="2020-07" db="EMBL/GenBank/DDBJ databases">
        <title>Multicomponent nature underlies the extraordinary mechanical properties of spider dragline silk.</title>
        <authorList>
            <person name="Kono N."/>
            <person name="Nakamura H."/>
            <person name="Mori M."/>
            <person name="Yoshida Y."/>
            <person name="Ohtoshi R."/>
            <person name="Malay A.D."/>
            <person name="Moran D.A.P."/>
            <person name="Tomita M."/>
            <person name="Numata K."/>
            <person name="Arakawa K."/>
        </authorList>
    </citation>
    <scope>NUCLEOTIDE SEQUENCE</scope>
</reference>
<protein>
    <submittedName>
        <fullName evidence="1">Uncharacterized protein</fullName>
    </submittedName>
</protein>
<dbReference type="AlphaFoldDB" id="A0A8X6LH07"/>
<organism evidence="1 2">
    <name type="scientific">Trichonephila clavata</name>
    <name type="common">Joro spider</name>
    <name type="synonym">Nephila clavata</name>
    <dbReference type="NCBI Taxonomy" id="2740835"/>
    <lineage>
        <taxon>Eukaryota</taxon>
        <taxon>Metazoa</taxon>
        <taxon>Ecdysozoa</taxon>
        <taxon>Arthropoda</taxon>
        <taxon>Chelicerata</taxon>
        <taxon>Arachnida</taxon>
        <taxon>Araneae</taxon>
        <taxon>Araneomorphae</taxon>
        <taxon>Entelegynae</taxon>
        <taxon>Araneoidea</taxon>
        <taxon>Nephilidae</taxon>
        <taxon>Trichonephila</taxon>
    </lineage>
</organism>